<evidence type="ECO:0000313" key="2">
    <source>
        <dbReference type="Proteomes" id="UP000182412"/>
    </source>
</evidence>
<name>A0A1H0VDI3_SELRU</name>
<dbReference type="Proteomes" id="UP000182412">
    <property type="component" value="Unassembled WGS sequence"/>
</dbReference>
<dbReference type="EMBL" id="FNJQ01000052">
    <property type="protein sequence ID" value="SDP76592.1"/>
    <property type="molecule type" value="Genomic_DNA"/>
</dbReference>
<reference evidence="1 2" key="1">
    <citation type="submission" date="2016-10" db="EMBL/GenBank/DDBJ databases">
        <authorList>
            <person name="de Groot N.N."/>
        </authorList>
    </citation>
    <scope>NUCLEOTIDE SEQUENCE [LARGE SCALE GENOMIC DNA]</scope>
    <source>
        <strain evidence="1 2">S137</strain>
    </source>
</reference>
<dbReference type="OrthoDB" id="2625437at2"/>
<evidence type="ECO:0000313" key="1">
    <source>
        <dbReference type="EMBL" id="SDP76592.1"/>
    </source>
</evidence>
<proteinExistence type="predicted"/>
<accession>A0A1H0VDI3</accession>
<protein>
    <submittedName>
        <fullName evidence="1">Uncharacterized protein</fullName>
    </submittedName>
</protein>
<gene>
    <name evidence="1" type="ORF">SAMN05216366_1522</name>
</gene>
<organism evidence="1 2">
    <name type="scientific">Selenomonas ruminantium</name>
    <dbReference type="NCBI Taxonomy" id="971"/>
    <lineage>
        <taxon>Bacteria</taxon>
        <taxon>Bacillati</taxon>
        <taxon>Bacillota</taxon>
        <taxon>Negativicutes</taxon>
        <taxon>Selenomonadales</taxon>
        <taxon>Selenomonadaceae</taxon>
        <taxon>Selenomonas</taxon>
    </lineage>
</organism>
<sequence length="65" mass="7441">MNMMCVSCCKDNLSKDEIGVNKKLLGESVSEYYCIDCLAEYLEVSVEDLKDKIEEFKEQGCTLFD</sequence>
<dbReference type="AlphaFoldDB" id="A0A1H0VDI3"/>